<feature type="region of interest" description="Disordered" evidence="1">
    <location>
        <begin position="231"/>
        <end position="286"/>
    </location>
</feature>
<evidence type="ECO:0000256" key="1">
    <source>
        <dbReference type="SAM" id="MobiDB-lite"/>
    </source>
</evidence>
<evidence type="ECO:0000313" key="3">
    <source>
        <dbReference type="Proteomes" id="UP001642482"/>
    </source>
</evidence>
<feature type="region of interest" description="Disordered" evidence="1">
    <location>
        <begin position="139"/>
        <end position="172"/>
    </location>
</feature>
<protein>
    <submittedName>
        <fullName evidence="2">Uncharacterized protein</fullName>
    </submittedName>
</protein>
<sequence length="436" mass="47002">MPAVMQPSLTSSWVDLTTPIAPTNPTTDPAQDESAHKHAQSVRQEPASQLSLGPSAPGFIFPMTGYEFELNHGGNLRELYRQKQWAQTQLRSCNENNRFKHTQTTACIVAVNGHIIGPYSPDSLFCYGTNPEIKGLRVTEEGSSGNVGPKQDGGRPGGGNDDHPREDGGSDAAMPIFRKATLVLKHQVIVAVDPHNRLRFNDQSNSVHQCRPYQMTPSKLAAADPAQNTATFPSCAAGRTRADRGDSFGSSRSASANTGMSIFGSTSGPPATVPTTTPAAAAGRRVSHQSTQRYLFATTTIPLHAGVASRPGYRPVNASAAVERMRLWGGQPDRGVFGNAWLVHMAIDPGHVQHVVDTKVMEQVVRYMGRNGGSGSVSVGGASPVQTMYMVNEYMTQLMTREGTLSVLLSNHLTQKRIARQCPDLVAMWVMAQENL</sequence>
<feature type="compositionally biased region" description="Polar residues" evidence="1">
    <location>
        <begin position="248"/>
        <end position="264"/>
    </location>
</feature>
<reference evidence="2 3" key="1">
    <citation type="submission" date="2024-01" db="EMBL/GenBank/DDBJ databases">
        <authorList>
            <person name="Allen C."/>
            <person name="Tagirdzhanova G."/>
        </authorList>
    </citation>
    <scope>NUCLEOTIDE SEQUENCE [LARGE SCALE GENOMIC DNA]</scope>
</reference>
<keyword evidence="3" id="KW-1185">Reference proteome</keyword>
<accession>A0ABP0C1Z7</accession>
<dbReference type="Proteomes" id="UP001642482">
    <property type="component" value="Unassembled WGS sequence"/>
</dbReference>
<proteinExistence type="predicted"/>
<gene>
    <name evidence="2" type="ORF">SEUCBS140593_006103</name>
</gene>
<comment type="caution">
    <text evidence="2">The sequence shown here is derived from an EMBL/GenBank/DDBJ whole genome shotgun (WGS) entry which is preliminary data.</text>
</comment>
<feature type="compositionally biased region" description="Low complexity" evidence="1">
    <location>
        <begin position="265"/>
        <end position="284"/>
    </location>
</feature>
<evidence type="ECO:0000313" key="2">
    <source>
        <dbReference type="EMBL" id="CAK7226029.1"/>
    </source>
</evidence>
<organism evidence="2 3">
    <name type="scientific">Sporothrix eucalyptigena</name>
    <dbReference type="NCBI Taxonomy" id="1812306"/>
    <lineage>
        <taxon>Eukaryota</taxon>
        <taxon>Fungi</taxon>
        <taxon>Dikarya</taxon>
        <taxon>Ascomycota</taxon>
        <taxon>Pezizomycotina</taxon>
        <taxon>Sordariomycetes</taxon>
        <taxon>Sordariomycetidae</taxon>
        <taxon>Ophiostomatales</taxon>
        <taxon>Ophiostomataceae</taxon>
        <taxon>Sporothrix</taxon>
    </lineage>
</organism>
<feature type="region of interest" description="Disordered" evidence="1">
    <location>
        <begin position="15"/>
        <end position="54"/>
    </location>
</feature>
<feature type="compositionally biased region" description="Polar residues" evidence="1">
    <location>
        <begin position="15"/>
        <end position="29"/>
    </location>
</feature>
<name>A0ABP0C1Z7_9PEZI</name>
<dbReference type="EMBL" id="CAWUHD010000063">
    <property type="protein sequence ID" value="CAK7226029.1"/>
    <property type="molecule type" value="Genomic_DNA"/>
</dbReference>
<feature type="compositionally biased region" description="Polar residues" evidence="1">
    <location>
        <begin position="41"/>
        <end position="52"/>
    </location>
</feature>